<evidence type="ECO:0000313" key="3">
    <source>
        <dbReference type="EMBL" id="KAK9277178.1"/>
    </source>
</evidence>
<protein>
    <submittedName>
        <fullName evidence="3">Uncharacterized protein</fullName>
    </submittedName>
</protein>
<gene>
    <name evidence="3" type="ORF">L1049_006717</name>
</gene>
<comment type="caution">
    <text evidence="3">The sequence shown here is derived from an EMBL/GenBank/DDBJ whole genome shotgun (WGS) entry which is preliminary data.</text>
</comment>
<dbReference type="GO" id="GO:0008356">
    <property type="term" value="P:asymmetric cell division"/>
    <property type="evidence" value="ECO:0007669"/>
    <property type="project" value="InterPro"/>
</dbReference>
<dbReference type="AlphaFoldDB" id="A0AAP0WUJ9"/>
<feature type="compositionally biased region" description="Basic and acidic residues" evidence="2">
    <location>
        <begin position="630"/>
        <end position="652"/>
    </location>
</feature>
<feature type="compositionally biased region" description="Polar residues" evidence="2">
    <location>
        <begin position="616"/>
        <end position="629"/>
    </location>
</feature>
<feature type="compositionally biased region" description="Low complexity" evidence="2">
    <location>
        <begin position="464"/>
        <end position="478"/>
    </location>
</feature>
<accession>A0AAP0WUJ9</accession>
<organism evidence="3 4">
    <name type="scientific">Liquidambar formosana</name>
    <name type="common">Formosan gum</name>
    <dbReference type="NCBI Taxonomy" id="63359"/>
    <lineage>
        <taxon>Eukaryota</taxon>
        <taxon>Viridiplantae</taxon>
        <taxon>Streptophyta</taxon>
        <taxon>Embryophyta</taxon>
        <taxon>Tracheophyta</taxon>
        <taxon>Spermatophyta</taxon>
        <taxon>Magnoliopsida</taxon>
        <taxon>eudicotyledons</taxon>
        <taxon>Gunneridae</taxon>
        <taxon>Pentapetalae</taxon>
        <taxon>Saxifragales</taxon>
        <taxon>Altingiaceae</taxon>
        <taxon>Liquidambar</taxon>
    </lineage>
</organism>
<evidence type="ECO:0000256" key="2">
    <source>
        <dbReference type="SAM" id="MobiDB-lite"/>
    </source>
</evidence>
<dbReference type="EMBL" id="JBBPBK010000010">
    <property type="protein sequence ID" value="KAK9277178.1"/>
    <property type="molecule type" value="Genomic_DNA"/>
</dbReference>
<keyword evidence="1" id="KW-0175">Coiled coil</keyword>
<evidence type="ECO:0000313" key="4">
    <source>
        <dbReference type="Proteomes" id="UP001415857"/>
    </source>
</evidence>
<name>A0AAP0WUJ9_LIQFO</name>
<dbReference type="InterPro" id="IPR040348">
    <property type="entry name" value="POLAR-like"/>
</dbReference>
<dbReference type="PANTHER" id="PTHR33476">
    <property type="entry name" value="EMB|CAB62613.1"/>
    <property type="match status" value="1"/>
</dbReference>
<feature type="compositionally biased region" description="Basic and acidic residues" evidence="2">
    <location>
        <begin position="386"/>
        <end position="411"/>
    </location>
</feature>
<proteinExistence type="predicted"/>
<feature type="region of interest" description="Disordered" evidence="2">
    <location>
        <begin position="243"/>
        <end position="296"/>
    </location>
</feature>
<sequence>MDLWVVAAAAGAGYVAKYWQNLSREGEGSSESYPGDTIHRQSESRNLLQQIRDQTCPLRRLAHKPLGKDVFLDREDVSDGRLMEINQLGSDLKTGVARTSGGDGEGPANMGNYEDFNILSLARLPPRFYGRENSQEVGDGRNGGKEFYENSGDLLPDFTDGESSSFHRFVGSRSLRSGRLHRYSVKPLNSFESCLTAQLYGEHAKMEEYVFSSIPSPSTPTVRPLLLTDGSRLIGRASNDFRRDMQFNSGGNGTPLGAPKLPKRSVELPRKLKQNIGKGQSRRLSSSGARVSGAPFHSQGSHNGMLFLFLGITIGIMSTVVANKREVDKLNELLKQTENLVEDLHDELEMKDLLTVKEITNEDYESQEKKERPFLDGGPTAFSFKQELDETKRYDDEEPDNQKAENSESMSKIEAELEAELERLELNMKASSLETISDVVELDPDFVADVVQGELRVDTVNGQPGSPSDSDSDASGSSTNHINTENYAVSPRELSLRLHEVIQSRLEARITELETALQASQTRAHFRESERINPRRDLYIEVESSSTEESPAFVDEGNNIDQPLVINLSGEALDAYDEAYEEIFRMTKTDEETPETMCETDHIGKEMHLFDKRMYQSQNGGENGSTSRCDSIEERWSRSSVHDKMKNWEEQTSRSQDSNKVGESEDEDDDEIGKYLIKQIVEKTKQGSPVVLNVQKMLYSMDDDQYISE</sequence>
<feature type="region of interest" description="Disordered" evidence="2">
    <location>
        <begin position="616"/>
        <end position="671"/>
    </location>
</feature>
<feature type="region of interest" description="Disordered" evidence="2">
    <location>
        <begin position="363"/>
        <end position="411"/>
    </location>
</feature>
<reference evidence="3 4" key="1">
    <citation type="journal article" date="2024" name="Plant J.">
        <title>Genome sequences and population genomics reveal climatic adaptation and genomic divergence between two closely related sweetgum species.</title>
        <authorList>
            <person name="Xu W.Q."/>
            <person name="Ren C.Q."/>
            <person name="Zhang X.Y."/>
            <person name="Comes H.P."/>
            <person name="Liu X.H."/>
            <person name="Li Y.G."/>
            <person name="Kettle C.J."/>
            <person name="Jalonen R."/>
            <person name="Gaisberger H."/>
            <person name="Ma Y.Z."/>
            <person name="Qiu Y.X."/>
        </authorList>
    </citation>
    <scope>NUCLEOTIDE SEQUENCE [LARGE SCALE GENOMIC DNA]</scope>
    <source>
        <strain evidence="3">Hangzhou</strain>
    </source>
</reference>
<feature type="region of interest" description="Disordered" evidence="2">
    <location>
        <begin position="457"/>
        <end position="486"/>
    </location>
</feature>
<evidence type="ECO:0000256" key="1">
    <source>
        <dbReference type="SAM" id="Coils"/>
    </source>
</evidence>
<dbReference type="PANTHER" id="PTHR33476:SF31">
    <property type="match status" value="1"/>
</dbReference>
<feature type="coiled-coil region" evidence="1">
    <location>
        <begin position="320"/>
        <end position="347"/>
    </location>
</feature>
<keyword evidence="4" id="KW-1185">Reference proteome</keyword>
<dbReference type="Proteomes" id="UP001415857">
    <property type="component" value="Unassembled WGS sequence"/>
</dbReference>